<reference evidence="1" key="3">
    <citation type="submission" date="2020-06" db="EMBL/GenBank/DDBJ databases">
        <title>Helianthus annuus Genome sequencing and assembly Release 2.</title>
        <authorList>
            <person name="Gouzy J."/>
            <person name="Langlade N."/>
            <person name="Munos S."/>
        </authorList>
    </citation>
    <scope>NUCLEOTIDE SEQUENCE</scope>
    <source>
        <tissue evidence="1">Leaves</tissue>
    </source>
</reference>
<proteinExistence type="predicted"/>
<sequence>MNQIYIIVAIKASNLLFPQLRTVLFSTRRETTEPSKVSIDTIMRTSRVLTKKNVADTKAVSSYWGVAPSSLIKGIGSALKWNYFQVNPKWKSEMSTLKLAESNLVYGSILTNRTQTHPKLQAPHVITSRKAICMDQPTRFFDKSFEMVC</sequence>
<name>A0A251VAA4_HELAN</name>
<evidence type="ECO:0000313" key="3">
    <source>
        <dbReference type="Proteomes" id="UP000215914"/>
    </source>
</evidence>
<dbReference type="InParanoid" id="A0A251VAA4"/>
<gene>
    <name evidence="2" type="ORF">HannXRQ_Chr03g0080691</name>
    <name evidence="1" type="ORF">HanXRQr2_Chr03g0123441</name>
</gene>
<keyword evidence="3" id="KW-1185">Reference proteome</keyword>
<evidence type="ECO:0000313" key="2">
    <source>
        <dbReference type="EMBL" id="OTG31892.1"/>
    </source>
</evidence>
<dbReference type="EMBL" id="CM007892">
    <property type="protein sequence ID" value="OTG31892.1"/>
    <property type="molecule type" value="Genomic_DNA"/>
</dbReference>
<organism evidence="2 3">
    <name type="scientific">Helianthus annuus</name>
    <name type="common">Common sunflower</name>
    <dbReference type="NCBI Taxonomy" id="4232"/>
    <lineage>
        <taxon>Eukaryota</taxon>
        <taxon>Viridiplantae</taxon>
        <taxon>Streptophyta</taxon>
        <taxon>Embryophyta</taxon>
        <taxon>Tracheophyta</taxon>
        <taxon>Spermatophyta</taxon>
        <taxon>Magnoliopsida</taxon>
        <taxon>eudicotyledons</taxon>
        <taxon>Gunneridae</taxon>
        <taxon>Pentapetalae</taxon>
        <taxon>asterids</taxon>
        <taxon>campanulids</taxon>
        <taxon>Asterales</taxon>
        <taxon>Asteraceae</taxon>
        <taxon>Asteroideae</taxon>
        <taxon>Heliantheae alliance</taxon>
        <taxon>Heliantheae</taxon>
        <taxon>Helianthus</taxon>
    </lineage>
</organism>
<dbReference type="Gramene" id="mRNA:HanXRQr2_Chr03g0123441">
    <property type="protein sequence ID" value="mRNA:HanXRQr2_Chr03g0123441"/>
    <property type="gene ID" value="HanXRQr2_Chr03g0123441"/>
</dbReference>
<accession>A0A251VAA4</accession>
<dbReference type="EMBL" id="MNCJ02000318">
    <property type="protein sequence ID" value="KAF5815471.1"/>
    <property type="molecule type" value="Genomic_DNA"/>
</dbReference>
<protein>
    <submittedName>
        <fullName evidence="2">Uncharacterized protein</fullName>
    </submittedName>
</protein>
<reference evidence="1 3" key="1">
    <citation type="journal article" date="2017" name="Nature">
        <title>The sunflower genome provides insights into oil metabolism, flowering and Asterid evolution.</title>
        <authorList>
            <person name="Badouin H."/>
            <person name="Gouzy J."/>
            <person name="Grassa C.J."/>
            <person name="Murat F."/>
            <person name="Staton S.E."/>
            <person name="Cottret L."/>
            <person name="Lelandais-Briere C."/>
            <person name="Owens G.L."/>
            <person name="Carrere S."/>
            <person name="Mayjonade B."/>
            <person name="Legrand L."/>
            <person name="Gill N."/>
            <person name="Kane N.C."/>
            <person name="Bowers J.E."/>
            <person name="Hubner S."/>
            <person name="Bellec A."/>
            <person name="Berard A."/>
            <person name="Berges H."/>
            <person name="Blanchet N."/>
            <person name="Boniface M.C."/>
            <person name="Brunel D."/>
            <person name="Catrice O."/>
            <person name="Chaidir N."/>
            <person name="Claudel C."/>
            <person name="Donnadieu C."/>
            <person name="Faraut T."/>
            <person name="Fievet G."/>
            <person name="Helmstetter N."/>
            <person name="King M."/>
            <person name="Knapp S.J."/>
            <person name="Lai Z."/>
            <person name="Le Paslier M.C."/>
            <person name="Lippi Y."/>
            <person name="Lorenzon L."/>
            <person name="Mandel J.R."/>
            <person name="Marage G."/>
            <person name="Marchand G."/>
            <person name="Marquand E."/>
            <person name="Bret-Mestries E."/>
            <person name="Morien E."/>
            <person name="Nambeesan S."/>
            <person name="Nguyen T."/>
            <person name="Pegot-Espagnet P."/>
            <person name="Pouilly N."/>
            <person name="Raftis F."/>
            <person name="Sallet E."/>
            <person name="Schiex T."/>
            <person name="Thomas J."/>
            <person name="Vandecasteele C."/>
            <person name="Vares D."/>
            <person name="Vear F."/>
            <person name="Vautrin S."/>
            <person name="Crespi M."/>
            <person name="Mangin B."/>
            <person name="Burke J.M."/>
            <person name="Salse J."/>
            <person name="Munos S."/>
            <person name="Vincourt P."/>
            <person name="Rieseberg L.H."/>
            <person name="Langlade N.B."/>
        </authorList>
    </citation>
    <scope>NUCLEOTIDE SEQUENCE [LARGE SCALE GENOMIC DNA]</scope>
    <source>
        <strain evidence="3">cv. SF193</strain>
        <tissue evidence="1">Leaves</tissue>
    </source>
</reference>
<dbReference type="Proteomes" id="UP000215914">
    <property type="component" value="Chromosome 3"/>
</dbReference>
<dbReference type="AlphaFoldDB" id="A0A251VAA4"/>
<reference evidence="2" key="2">
    <citation type="submission" date="2017-02" db="EMBL/GenBank/DDBJ databases">
        <title>Sunflower complete genome.</title>
        <authorList>
            <person name="Langlade N."/>
            <person name="Munos S."/>
        </authorList>
    </citation>
    <scope>NUCLEOTIDE SEQUENCE [LARGE SCALE GENOMIC DNA]</scope>
    <source>
        <tissue evidence="2">Leaves</tissue>
    </source>
</reference>
<evidence type="ECO:0000313" key="1">
    <source>
        <dbReference type="EMBL" id="KAF5815471.1"/>
    </source>
</evidence>